<dbReference type="Pfam" id="PF20431">
    <property type="entry name" value="E_motif"/>
    <property type="match status" value="1"/>
</dbReference>
<dbReference type="AlphaFoldDB" id="A0AAD8J2G0"/>
<dbReference type="InterPro" id="IPR046960">
    <property type="entry name" value="PPR_At4g14850-like_plant"/>
</dbReference>
<name>A0AAD8J2G0_9APIA</name>
<dbReference type="GO" id="GO:0003723">
    <property type="term" value="F:RNA binding"/>
    <property type="evidence" value="ECO:0007669"/>
    <property type="project" value="InterPro"/>
</dbReference>
<reference evidence="1" key="2">
    <citation type="submission" date="2023-05" db="EMBL/GenBank/DDBJ databases">
        <authorList>
            <person name="Schelkunov M.I."/>
        </authorList>
    </citation>
    <scope>NUCLEOTIDE SEQUENCE</scope>
    <source>
        <strain evidence="1">Hsosn_3</strain>
        <tissue evidence="1">Leaf</tissue>
    </source>
</reference>
<reference evidence="1" key="1">
    <citation type="submission" date="2023-02" db="EMBL/GenBank/DDBJ databases">
        <title>Genome of toxic invasive species Heracleum sosnowskyi carries increased number of genes despite the absence of recent whole-genome duplications.</title>
        <authorList>
            <person name="Schelkunov M."/>
            <person name="Shtratnikova V."/>
            <person name="Makarenko M."/>
            <person name="Klepikova A."/>
            <person name="Omelchenko D."/>
            <person name="Novikova G."/>
            <person name="Obukhova E."/>
            <person name="Bogdanov V."/>
            <person name="Penin A."/>
            <person name="Logacheva M."/>
        </authorList>
    </citation>
    <scope>NUCLEOTIDE SEQUENCE</scope>
    <source>
        <strain evidence="1">Hsosn_3</strain>
        <tissue evidence="1">Leaf</tissue>
    </source>
</reference>
<dbReference type="Gene3D" id="1.25.40.10">
    <property type="entry name" value="Tetratricopeptide repeat domain"/>
    <property type="match status" value="1"/>
</dbReference>
<organism evidence="1 2">
    <name type="scientific">Heracleum sosnowskyi</name>
    <dbReference type="NCBI Taxonomy" id="360622"/>
    <lineage>
        <taxon>Eukaryota</taxon>
        <taxon>Viridiplantae</taxon>
        <taxon>Streptophyta</taxon>
        <taxon>Embryophyta</taxon>
        <taxon>Tracheophyta</taxon>
        <taxon>Spermatophyta</taxon>
        <taxon>Magnoliopsida</taxon>
        <taxon>eudicotyledons</taxon>
        <taxon>Gunneridae</taxon>
        <taxon>Pentapetalae</taxon>
        <taxon>asterids</taxon>
        <taxon>campanulids</taxon>
        <taxon>Apiales</taxon>
        <taxon>Apiaceae</taxon>
        <taxon>Apioideae</taxon>
        <taxon>apioid superclade</taxon>
        <taxon>Tordylieae</taxon>
        <taxon>Tordyliinae</taxon>
        <taxon>Heracleum</taxon>
    </lineage>
</organism>
<dbReference type="EMBL" id="JAUIZM010000003">
    <property type="protein sequence ID" value="KAK1394525.1"/>
    <property type="molecule type" value="Genomic_DNA"/>
</dbReference>
<protein>
    <recommendedName>
        <fullName evidence="3">Pentatricopeptide repeat-containing protein</fullName>
    </recommendedName>
</protein>
<accession>A0AAD8J2G0</accession>
<gene>
    <name evidence="1" type="ORF">POM88_013581</name>
</gene>
<dbReference type="PANTHER" id="PTHR47926">
    <property type="entry name" value="PENTATRICOPEPTIDE REPEAT-CONTAINING PROTEIN"/>
    <property type="match status" value="1"/>
</dbReference>
<evidence type="ECO:0000313" key="2">
    <source>
        <dbReference type="Proteomes" id="UP001237642"/>
    </source>
</evidence>
<dbReference type="GO" id="GO:0009451">
    <property type="term" value="P:RNA modification"/>
    <property type="evidence" value="ECO:0007669"/>
    <property type="project" value="InterPro"/>
</dbReference>
<proteinExistence type="predicted"/>
<sequence length="183" mass="20246">MGLLLIGLGVVGQIEKAFKFVKDMPFEPIGAIWDSLLGACSVHQNVEIGQYVGSRLLEIEPENAGNYVVLSNLLVSAGRWNEVRVIRDSMMEKAIIKEPGKSWIELDKTLHTFHAADRSHPRMEEALRQVDEGKASAKAEAAELKCKCEIERLLVVFCCCLLLKVLCAESLVICNGHRAVKGE</sequence>
<dbReference type="PANTHER" id="PTHR47926:SF466">
    <property type="entry name" value="(WILD MALAYSIAN BANANA) HYPOTHETICAL PROTEIN"/>
    <property type="match status" value="1"/>
</dbReference>
<dbReference type="Proteomes" id="UP001237642">
    <property type="component" value="Unassembled WGS sequence"/>
</dbReference>
<dbReference type="InterPro" id="IPR011990">
    <property type="entry name" value="TPR-like_helical_dom_sf"/>
</dbReference>
<keyword evidence="2" id="KW-1185">Reference proteome</keyword>
<evidence type="ECO:0008006" key="3">
    <source>
        <dbReference type="Google" id="ProtNLM"/>
    </source>
</evidence>
<evidence type="ECO:0000313" key="1">
    <source>
        <dbReference type="EMBL" id="KAK1394525.1"/>
    </source>
</evidence>
<comment type="caution">
    <text evidence="1">The sequence shown here is derived from an EMBL/GenBank/DDBJ whole genome shotgun (WGS) entry which is preliminary data.</text>
</comment>
<dbReference type="InterPro" id="IPR046848">
    <property type="entry name" value="E_motif"/>
</dbReference>